<accession>A0AAV4MDK8</accession>
<feature type="region of interest" description="Disordered" evidence="1">
    <location>
        <begin position="1"/>
        <end position="37"/>
    </location>
</feature>
<name>A0AAV4MDK8_9ARAC</name>
<protein>
    <submittedName>
        <fullName evidence="2">Uncharacterized protein</fullName>
    </submittedName>
</protein>
<dbReference type="Proteomes" id="UP001054837">
    <property type="component" value="Unassembled WGS sequence"/>
</dbReference>
<organism evidence="2 3">
    <name type="scientific">Caerostris darwini</name>
    <dbReference type="NCBI Taxonomy" id="1538125"/>
    <lineage>
        <taxon>Eukaryota</taxon>
        <taxon>Metazoa</taxon>
        <taxon>Ecdysozoa</taxon>
        <taxon>Arthropoda</taxon>
        <taxon>Chelicerata</taxon>
        <taxon>Arachnida</taxon>
        <taxon>Araneae</taxon>
        <taxon>Araneomorphae</taxon>
        <taxon>Entelegynae</taxon>
        <taxon>Araneoidea</taxon>
        <taxon>Araneidae</taxon>
        <taxon>Caerostris</taxon>
    </lineage>
</organism>
<evidence type="ECO:0000313" key="3">
    <source>
        <dbReference type="Proteomes" id="UP001054837"/>
    </source>
</evidence>
<keyword evidence="3" id="KW-1185">Reference proteome</keyword>
<sequence>MGVVSSPPKKKPRLIFRLNPGRGGGRGEREEAQRSGATSAFSKLRCHLRDMGVVPIITTRAVAAWNVGCVLRKRASALVKRKEKKRNLLSYTRTY</sequence>
<reference evidence="2 3" key="1">
    <citation type="submission" date="2021-06" db="EMBL/GenBank/DDBJ databases">
        <title>Caerostris darwini draft genome.</title>
        <authorList>
            <person name="Kono N."/>
            <person name="Arakawa K."/>
        </authorList>
    </citation>
    <scope>NUCLEOTIDE SEQUENCE [LARGE SCALE GENOMIC DNA]</scope>
</reference>
<proteinExistence type="predicted"/>
<dbReference type="EMBL" id="BPLQ01000276">
    <property type="protein sequence ID" value="GIX69491.1"/>
    <property type="molecule type" value="Genomic_DNA"/>
</dbReference>
<dbReference type="AlphaFoldDB" id="A0AAV4MDK8"/>
<evidence type="ECO:0000313" key="2">
    <source>
        <dbReference type="EMBL" id="GIX69491.1"/>
    </source>
</evidence>
<evidence type="ECO:0000256" key="1">
    <source>
        <dbReference type="SAM" id="MobiDB-lite"/>
    </source>
</evidence>
<gene>
    <name evidence="2" type="ORF">CDAR_488011</name>
</gene>
<comment type="caution">
    <text evidence="2">The sequence shown here is derived from an EMBL/GenBank/DDBJ whole genome shotgun (WGS) entry which is preliminary data.</text>
</comment>